<organism evidence="1">
    <name type="scientific">Opuntia streptacantha</name>
    <name type="common">Prickly pear cactus</name>
    <name type="synonym">Opuntia cardona</name>
    <dbReference type="NCBI Taxonomy" id="393608"/>
    <lineage>
        <taxon>Eukaryota</taxon>
        <taxon>Viridiplantae</taxon>
        <taxon>Streptophyta</taxon>
        <taxon>Embryophyta</taxon>
        <taxon>Tracheophyta</taxon>
        <taxon>Spermatophyta</taxon>
        <taxon>Magnoliopsida</taxon>
        <taxon>eudicotyledons</taxon>
        <taxon>Gunneridae</taxon>
        <taxon>Pentapetalae</taxon>
        <taxon>Caryophyllales</taxon>
        <taxon>Cactineae</taxon>
        <taxon>Cactaceae</taxon>
        <taxon>Opuntioideae</taxon>
        <taxon>Opuntia</taxon>
    </lineage>
</organism>
<dbReference type="AlphaFoldDB" id="A0A7C8YWC8"/>
<dbReference type="EMBL" id="GISG01066040">
    <property type="protein sequence ID" value="MBA4628438.1"/>
    <property type="molecule type" value="Transcribed_RNA"/>
</dbReference>
<proteinExistence type="predicted"/>
<name>A0A7C8YWC8_OPUST</name>
<protein>
    <submittedName>
        <fullName evidence="1">Uncharacterized protein</fullName>
    </submittedName>
</protein>
<accession>A0A7C8YWC8</accession>
<reference evidence="1" key="1">
    <citation type="journal article" date="2013" name="J. Plant Res.">
        <title>Effect of fungi and light on seed germination of three Opuntia species from semiarid lands of central Mexico.</title>
        <authorList>
            <person name="Delgado-Sanchez P."/>
            <person name="Jimenez-Bremont J.F."/>
            <person name="Guerrero-Gonzalez Mde L."/>
            <person name="Flores J."/>
        </authorList>
    </citation>
    <scope>NUCLEOTIDE SEQUENCE</scope>
    <source>
        <tissue evidence="1">Cladode</tissue>
    </source>
</reference>
<sequence length="125" mass="13719">MIAQALKKNNIHPKNTYPGTASHTVSPQFLHWPFARLLRVLFLTVAVAITVGLGSRSDSDPCSGSFSFLGSPLTAVFEELTSFVRRKISPFAEAKSSSSFSALFSKFFFSLPSFMTELCASSRIF</sequence>
<evidence type="ECO:0000313" key="1">
    <source>
        <dbReference type="EMBL" id="MBA4628438.1"/>
    </source>
</evidence>
<reference evidence="1" key="2">
    <citation type="submission" date="2020-07" db="EMBL/GenBank/DDBJ databases">
        <authorList>
            <person name="Vera ALvarez R."/>
            <person name="Arias-Moreno D.M."/>
            <person name="Jimenez-Jacinto V."/>
            <person name="Jimenez-Bremont J.F."/>
            <person name="Swaminathan K."/>
            <person name="Moose S.P."/>
            <person name="Guerrero-Gonzalez M.L."/>
            <person name="Marino-Ramirez L."/>
            <person name="Landsman D."/>
            <person name="Rodriguez-Kessler M."/>
            <person name="Delgado-Sanchez P."/>
        </authorList>
    </citation>
    <scope>NUCLEOTIDE SEQUENCE</scope>
    <source>
        <tissue evidence="1">Cladode</tissue>
    </source>
</reference>